<feature type="compositionally biased region" description="Low complexity" evidence="8">
    <location>
        <begin position="1005"/>
        <end position="1014"/>
    </location>
</feature>
<name>A0A3Q3W2Y0_MOLML</name>
<dbReference type="SUPFAM" id="SSF50729">
    <property type="entry name" value="PH domain-like"/>
    <property type="match status" value="1"/>
</dbReference>
<dbReference type="CDD" id="cd01259">
    <property type="entry name" value="PH_APBB1IP"/>
    <property type="match status" value="1"/>
</dbReference>
<accession>A0A3Q3W2Y0</accession>
<keyword evidence="5" id="KW-0472">Membrane</keyword>
<dbReference type="GO" id="GO:0005829">
    <property type="term" value="C:cytosol"/>
    <property type="evidence" value="ECO:0007669"/>
    <property type="project" value="TreeGrafter"/>
</dbReference>
<feature type="compositionally biased region" description="Low complexity" evidence="8">
    <location>
        <begin position="1031"/>
        <end position="1057"/>
    </location>
</feature>
<feature type="compositionally biased region" description="Low complexity" evidence="8">
    <location>
        <begin position="1204"/>
        <end position="1219"/>
    </location>
</feature>
<dbReference type="Proteomes" id="UP000261620">
    <property type="component" value="Unplaced"/>
</dbReference>
<evidence type="ECO:0000256" key="5">
    <source>
        <dbReference type="ARBA" id="ARBA00023136"/>
    </source>
</evidence>
<dbReference type="PANTHER" id="PTHR11243:SF15">
    <property type="entry name" value="RAS-ASSOCIATED AND PLECKSTRIN HOMOLOGY DOMAINS-CONTAINING PROTEIN 1"/>
    <property type="match status" value="1"/>
</dbReference>
<keyword evidence="4" id="KW-0963">Cytoplasm</keyword>
<reference evidence="11" key="2">
    <citation type="submission" date="2025-09" db="UniProtKB">
        <authorList>
            <consortium name="Ensembl"/>
        </authorList>
    </citation>
    <scope>IDENTIFICATION</scope>
</reference>
<feature type="region of interest" description="Disordered" evidence="8">
    <location>
        <begin position="206"/>
        <end position="231"/>
    </location>
</feature>
<dbReference type="InterPro" id="IPR029071">
    <property type="entry name" value="Ubiquitin-like_domsf"/>
</dbReference>
<feature type="domain" description="Ras-associating" evidence="10">
    <location>
        <begin position="311"/>
        <end position="372"/>
    </location>
</feature>
<feature type="domain" description="PH" evidence="9">
    <location>
        <begin position="423"/>
        <end position="532"/>
    </location>
</feature>
<evidence type="ECO:0000256" key="8">
    <source>
        <dbReference type="SAM" id="MobiDB-lite"/>
    </source>
</evidence>
<feature type="compositionally biased region" description="Polar residues" evidence="8">
    <location>
        <begin position="1141"/>
        <end position="1154"/>
    </location>
</feature>
<keyword evidence="6" id="KW-0206">Cytoskeleton</keyword>
<feature type="compositionally biased region" description="Low complexity" evidence="8">
    <location>
        <begin position="904"/>
        <end position="914"/>
    </location>
</feature>
<comment type="subcellular location">
    <subcellularLocation>
        <location evidence="1">Cell membrane</location>
        <topology evidence="1">Peripheral membrane protein</topology>
    </subcellularLocation>
    <subcellularLocation>
        <location evidence="2">Cytoplasm</location>
        <location evidence="2">Cytoskeleton</location>
    </subcellularLocation>
</comment>
<evidence type="ECO:0000256" key="1">
    <source>
        <dbReference type="ARBA" id="ARBA00004202"/>
    </source>
</evidence>
<feature type="compositionally biased region" description="Low complexity" evidence="8">
    <location>
        <begin position="930"/>
        <end position="939"/>
    </location>
</feature>
<evidence type="ECO:0000313" key="12">
    <source>
        <dbReference type="Proteomes" id="UP000261620"/>
    </source>
</evidence>
<dbReference type="Pfam" id="PF00169">
    <property type="entry name" value="PH"/>
    <property type="match status" value="1"/>
</dbReference>
<feature type="compositionally biased region" description="Pro residues" evidence="8">
    <location>
        <begin position="1110"/>
        <end position="1126"/>
    </location>
</feature>
<evidence type="ECO:0000256" key="6">
    <source>
        <dbReference type="ARBA" id="ARBA00023212"/>
    </source>
</evidence>
<evidence type="ECO:0000256" key="4">
    <source>
        <dbReference type="ARBA" id="ARBA00022490"/>
    </source>
</evidence>
<feature type="region of interest" description="Disordered" evidence="8">
    <location>
        <begin position="131"/>
        <end position="154"/>
    </location>
</feature>
<feature type="compositionally biased region" description="Polar residues" evidence="8">
    <location>
        <begin position="571"/>
        <end position="605"/>
    </location>
</feature>
<dbReference type="OMA" id="MKMDAIS"/>
<comment type="similarity">
    <text evidence="7">Belongs to the MRL family.</text>
</comment>
<evidence type="ECO:0000259" key="9">
    <source>
        <dbReference type="PROSITE" id="PS50003"/>
    </source>
</evidence>
<keyword evidence="12" id="KW-1185">Reference proteome</keyword>
<feature type="region of interest" description="Disordered" evidence="8">
    <location>
        <begin position="833"/>
        <end position="914"/>
    </location>
</feature>
<feature type="compositionally biased region" description="Pro residues" evidence="8">
    <location>
        <begin position="1089"/>
        <end position="1101"/>
    </location>
</feature>
<dbReference type="Pfam" id="PF21989">
    <property type="entry name" value="RA_2"/>
    <property type="match status" value="1"/>
</dbReference>
<feature type="region of interest" description="Disordered" evidence="8">
    <location>
        <begin position="567"/>
        <end position="623"/>
    </location>
</feature>
<dbReference type="InterPro" id="IPR039665">
    <property type="entry name" value="PH_APBB1IP"/>
</dbReference>
<evidence type="ECO:0000256" key="3">
    <source>
        <dbReference type="ARBA" id="ARBA00022475"/>
    </source>
</evidence>
<feature type="compositionally biased region" description="Polar residues" evidence="8">
    <location>
        <begin position="894"/>
        <end position="903"/>
    </location>
</feature>
<dbReference type="Gene3D" id="3.10.20.90">
    <property type="entry name" value="Phosphatidylinositol 3-kinase Catalytic Subunit, Chain A, domain 1"/>
    <property type="match status" value="1"/>
</dbReference>
<feature type="compositionally biased region" description="Pro residues" evidence="8">
    <location>
        <begin position="698"/>
        <end position="713"/>
    </location>
</feature>
<feature type="compositionally biased region" description="Low complexity" evidence="8">
    <location>
        <begin position="975"/>
        <end position="997"/>
    </location>
</feature>
<evidence type="ECO:0000256" key="7">
    <source>
        <dbReference type="ARBA" id="ARBA00038382"/>
    </source>
</evidence>
<feature type="region of interest" description="Disordered" evidence="8">
    <location>
        <begin position="928"/>
        <end position="1225"/>
    </location>
</feature>
<sequence length="1337" mass="145875">MDQLSDEEVEVREEEVDEEEDSDKEDQDVDKMFGVWLGELDKLTQNLDDGRPAQPTKQKAPLRQETNMANFSYRFSIYNINEALNRGENVDLDALMADLSSIEQEFSTINTKPDSSRSMARLGLTETKVHRLTSKRSHSKKPNYKWGSSEASSNSSCTGSLAGAISALTGHQGRSALASNFSLDDITAQLEKASLSMDEAACRTSSNSLNSTSSFMSATMRRPGSSQHQHQRTGSVGAVSEHESFKQQINSPGLALSLSLKHSYLDKETSLILRNIAGKPSHLLTKEEQAAKLKANNIRVALEKIKEAQVKKLVIRVHLSDESSKTMMVDERQSVRQVLDSLLEKSHCGYSPDWSLVETINELQMERIFEDQNCLMFTERIEKYALFKNPQNYLLGRKETCEMAERNKEALLEECFGGSSVSVPEMEGVLWLKEDGKKSWKKRYFLLRASGIYYVPKGKIKASRELVCFLQLDYVNVYHGLDYKSKYKAPTDYCMVLKHPQIQNKSQYIKYLCCDDVRTLQQWINSIRISKYGKQLYINFQEAVTRTEAEAYDWSSLSSSSIKSGFSSSSLPESQSNHYSQSDSGVSEMASSGHTRSQGVVSSFFSDAGRRGTQGEMEKMDPISRPIPVQIPSLSLQPIPFVPHQPTPTSYIKYSTLACLQSRNQSWSSPAYTAPSSLPSQFTKPNYKTLPASYSTSPPIPPSPTPPPLPTEPAPGSTIAPLIFGSPSPSALQLPPLVNEDVQESYYIPPPPPEDLKASDLPLPPPPEPIPNSCPQLSNCGLQQFLAQKFPNMVYDFSPPVASLPPPPAELSPPASMQAYWSLSPNLLPLASHKTFIGGVPPQTAPKPSGPSSLPVALSPVSPTQSHSSHGPIKKQQSFTTGHSPNQPPPTLPKQHSPSSKNVALSPSASSTCISATTSSLVKQIVNQFPGKSSPPVVKAKPKWQPGGTVAPQSSEFPPPPLDSSLGDFPPPPSSNISSPIKKSPSTSSTGSVKPGPQTTPQRVSSIQNSSSSDIQDDRPKKVECLVSKFGQAPPSSTPSSASSASGSISKESSGFSTPLPKPRKLNLANLPLALQGLQTRLHHQSPEFPSPPPPPLPLQPPHHESSPDYFPPPPSDSELFPPPPHLSEVHHPPKVAVVNPQPQLHQSAHTSWPASWKKGCLKKGAVRPPALNHRPSHTAQYDNTTSNSHSPPLLSQIPPPSLSPYSSSSLDPPTSSKSAGPSSLALKPLFLEDLNRTLKRKSVSRHGSLASSDLISSSKMEPVGTMDDMALLPPPPPELLQQQQQDVRGHSNTLSHPHSHTHSAKHANLSGYAALRRGPPPTPPKRDQTTKLTNEW</sequence>
<dbReference type="SMART" id="SM00233">
    <property type="entry name" value="PH"/>
    <property type="match status" value="1"/>
</dbReference>
<feature type="region of interest" description="Disordered" evidence="8">
    <location>
        <begin position="743"/>
        <end position="767"/>
    </location>
</feature>
<feature type="region of interest" description="Disordered" evidence="8">
    <location>
        <begin position="1239"/>
        <end position="1337"/>
    </location>
</feature>
<dbReference type="InterPro" id="IPR039664">
    <property type="entry name" value="GRB/APBB1IP"/>
</dbReference>
<dbReference type="PROSITE" id="PS50003">
    <property type="entry name" value="PH_DOMAIN"/>
    <property type="match status" value="1"/>
</dbReference>
<feature type="compositionally biased region" description="Basic residues" evidence="8">
    <location>
        <begin position="131"/>
        <end position="143"/>
    </location>
</feature>
<dbReference type="GO" id="GO:0005856">
    <property type="term" value="C:cytoskeleton"/>
    <property type="evidence" value="ECO:0007669"/>
    <property type="project" value="UniProtKB-SubCell"/>
</dbReference>
<proteinExistence type="inferred from homology"/>
<feature type="region of interest" description="Disordered" evidence="8">
    <location>
        <begin position="1"/>
        <end position="31"/>
    </location>
</feature>
<feature type="compositionally biased region" description="Low complexity" evidence="8">
    <location>
        <begin position="1249"/>
        <end position="1259"/>
    </location>
</feature>
<feature type="compositionally biased region" description="Polar residues" evidence="8">
    <location>
        <begin position="1178"/>
        <end position="1188"/>
    </location>
</feature>
<evidence type="ECO:0000256" key="2">
    <source>
        <dbReference type="ARBA" id="ARBA00004245"/>
    </source>
</evidence>
<feature type="compositionally biased region" description="Acidic residues" evidence="8">
    <location>
        <begin position="1"/>
        <end position="28"/>
    </location>
</feature>
<dbReference type="InterPro" id="IPR011993">
    <property type="entry name" value="PH-like_dom_sf"/>
</dbReference>
<dbReference type="InterPro" id="IPR000159">
    <property type="entry name" value="RA_dom"/>
</dbReference>
<feature type="compositionally biased region" description="Polar residues" evidence="8">
    <location>
        <begin position="668"/>
        <end position="686"/>
    </location>
</feature>
<dbReference type="PANTHER" id="PTHR11243">
    <property type="entry name" value="GROWTH FACTOR RECEPTOR-BOUND PROTEIN"/>
    <property type="match status" value="1"/>
</dbReference>
<dbReference type="STRING" id="94237.ENSMMOP00000008383"/>
<dbReference type="InterPro" id="IPR001849">
    <property type="entry name" value="PH_domain"/>
</dbReference>
<dbReference type="SUPFAM" id="SSF54236">
    <property type="entry name" value="Ubiquitin-like"/>
    <property type="match status" value="1"/>
</dbReference>
<dbReference type="PROSITE" id="PS50200">
    <property type="entry name" value="RA"/>
    <property type="match status" value="1"/>
</dbReference>
<feature type="compositionally biased region" description="Low complexity" evidence="8">
    <location>
        <begin position="850"/>
        <end position="863"/>
    </location>
</feature>
<dbReference type="Gene3D" id="2.30.29.30">
    <property type="entry name" value="Pleckstrin-homology domain (PH domain)/Phosphotyrosine-binding domain (PTB)"/>
    <property type="match status" value="1"/>
</dbReference>
<evidence type="ECO:0000259" key="10">
    <source>
        <dbReference type="PROSITE" id="PS50200"/>
    </source>
</evidence>
<dbReference type="SMART" id="SM00314">
    <property type="entry name" value="RA"/>
    <property type="match status" value="1"/>
</dbReference>
<feature type="compositionally biased region" description="Polar residues" evidence="8">
    <location>
        <begin position="864"/>
        <end position="885"/>
    </location>
</feature>
<dbReference type="Ensembl" id="ENSMMOT00000008536.1">
    <property type="protein sequence ID" value="ENSMMOP00000008383.1"/>
    <property type="gene ID" value="ENSMMOG00000006482.1"/>
</dbReference>
<dbReference type="GO" id="GO:0007165">
    <property type="term" value="P:signal transduction"/>
    <property type="evidence" value="ECO:0007669"/>
    <property type="project" value="InterPro"/>
</dbReference>
<keyword evidence="3" id="KW-1003">Cell membrane</keyword>
<organism evidence="11 12">
    <name type="scientific">Mola mola</name>
    <name type="common">Ocean sunfish</name>
    <name type="synonym">Tetraodon mola</name>
    <dbReference type="NCBI Taxonomy" id="94237"/>
    <lineage>
        <taxon>Eukaryota</taxon>
        <taxon>Metazoa</taxon>
        <taxon>Chordata</taxon>
        <taxon>Craniata</taxon>
        <taxon>Vertebrata</taxon>
        <taxon>Euteleostomi</taxon>
        <taxon>Actinopterygii</taxon>
        <taxon>Neopterygii</taxon>
        <taxon>Teleostei</taxon>
        <taxon>Neoteleostei</taxon>
        <taxon>Acanthomorphata</taxon>
        <taxon>Eupercaria</taxon>
        <taxon>Tetraodontiformes</taxon>
        <taxon>Molidae</taxon>
        <taxon>Mola</taxon>
    </lineage>
</organism>
<evidence type="ECO:0000313" key="11">
    <source>
        <dbReference type="Ensembl" id="ENSMMOP00000008383.1"/>
    </source>
</evidence>
<dbReference type="GO" id="GO:0005886">
    <property type="term" value="C:plasma membrane"/>
    <property type="evidence" value="ECO:0007669"/>
    <property type="project" value="UniProtKB-SubCell"/>
</dbReference>
<protein>
    <submittedName>
        <fullName evidence="11">Uncharacterized protein</fullName>
    </submittedName>
</protein>
<reference evidence="11" key="1">
    <citation type="submission" date="2025-08" db="UniProtKB">
        <authorList>
            <consortium name="Ensembl"/>
        </authorList>
    </citation>
    <scope>IDENTIFICATION</scope>
</reference>
<feature type="region of interest" description="Disordered" evidence="8">
    <location>
        <begin position="668"/>
        <end position="722"/>
    </location>
</feature>
<dbReference type="FunFam" id="2.30.29.30:FF:000048">
    <property type="entry name" value="Ras association (RalGDS/AF-6) and pleckstrin homology domains 1"/>
    <property type="match status" value="1"/>
</dbReference>